<dbReference type="PRINTS" id="PR02038">
    <property type="entry name" value="AURORABORA"/>
</dbReference>
<feature type="compositionally biased region" description="Acidic residues" evidence="6">
    <location>
        <begin position="218"/>
        <end position="231"/>
    </location>
</feature>
<dbReference type="Pfam" id="PF15280">
    <property type="entry name" value="BORA_N"/>
    <property type="match status" value="1"/>
</dbReference>
<dbReference type="GO" id="GO:0019901">
    <property type="term" value="F:protein kinase binding"/>
    <property type="evidence" value="ECO:0007669"/>
    <property type="project" value="TreeGrafter"/>
</dbReference>
<comment type="similarity">
    <text evidence="1">Belongs to the BORA family.</text>
</comment>
<keyword evidence="3" id="KW-0132">Cell division</keyword>
<feature type="region of interest" description="Disordered" evidence="6">
    <location>
        <begin position="303"/>
        <end position="341"/>
    </location>
</feature>
<evidence type="ECO:0000313" key="9">
    <source>
        <dbReference type="Proteomes" id="UP000324832"/>
    </source>
</evidence>
<dbReference type="PANTHER" id="PTHR14728:SF2">
    <property type="entry name" value="PROTEIN AURORA BOREALIS"/>
    <property type="match status" value="1"/>
</dbReference>
<evidence type="ECO:0000256" key="1">
    <source>
        <dbReference type="ARBA" id="ARBA00010963"/>
    </source>
</evidence>
<evidence type="ECO:0000313" key="8">
    <source>
        <dbReference type="EMBL" id="VVC98350.1"/>
    </source>
</evidence>
<name>A0A5E4QJ92_9NEOP</name>
<evidence type="ECO:0000256" key="4">
    <source>
        <dbReference type="ARBA" id="ARBA00022776"/>
    </source>
</evidence>
<evidence type="ECO:0000256" key="6">
    <source>
        <dbReference type="SAM" id="MobiDB-lite"/>
    </source>
</evidence>
<keyword evidence="5" id="KW-0131">Cell cycle</keyword>
<evidence type="ECO:0000256" key="2">
    <source>
        <dbReference type="ARBA" id="ARBA00020055"/>
    </source>
</evidence>
<keyword evidence="9" id="KW-1185">Reference proteome</keyword>
<dbReference type="AlphaFoldDB" id="A0A5E4QJ92"/>
<dbReference type="GO" id="GO:0007088">
    <property type="term" value="P:regulation of mitotic nuclear division"/>
    <property type="evidence" value="ECO:0007669"/>
    <property type="project" value="TreeGrafter"/>
</dbReference>
<keyword evidence="7" id="KW-0732">Signal</keyword>
<accession>A0A5E4QJ92</accession>
<dbReference type="EMBL" id="FZQP02003501">
    <property type="protein sequence ID" value="VVC98350.1"/>
    <property type="molecule type" value="Genomic_DNA"/>
</dbReference>
<keyword evidence="4" id="KW-0498">Mitosis</keyword>
<feature type="region of interest" description="Disordered" evidence="6">
    <location>
        <begin position="367"/>
        <end position="397"/>
    </location>
</feature>
<dbReference type="GO" id="GO:0005737">
    <property type="term" value="C:cytoplasm"/>
    <property type="evidence" value="ECO:0007669"/>
    <property type="project" value="TreeGrafter"/>
</dbReference>
<dbReference type="InterPro" id="IPR023252">
    <property type="entry name" value="Aurora_borealis_protein"/>
</dbReference>
<proteinExistence type="inferred from homology"/>
<evidence type="ECO:0000256" key="7">
    <source>
        <dbReference type="SAM" id="SignalP"/>
    </source>
</evidence>
<dbReference type="GO" id="GO:0051301">
    <property type="term" value="P:cell division"/>
    <property type="evidence" value="ECO:0007669"/>
    <property type="project" value="UniProtKB-KW"/>
</dbReference>
<reference evidence="8 9" key="1">
    <citation type="submission" date="2017-07" db="EMBL/GenBank/DDBJ databases">
        <authorList>
            <person name="Talla V."/>
            <person name="Backstrom N."/>
        </authorList>
    </citation>
    <scope>NUCLEOTIDE SEQUENCE [LARGE SCALE GENOMIC DNA]</scope>
</reference>
<feature type="compositionally biased region" description="Low complexity" evidence="6">
    <location>
        <begin position="384"/>
        <end position="397"/>
    </location>
</feature>
<gene>
    <name evidence="8" type="ORF">LSINAPIS_LOCUS9440</name>
</gene>
<dbReference type="PANTHER" id="PTHR14728">
    <property type="entry name" value="PROTEIN AURORA BOREALIS"/>
    <property type="match status" value="1"/>
</dbReference>
<dbReference type="GO" id="GO:0005634">
    <property type="term" value="C:nucleus"/>
    <property type="evidence" value="ECO:0007669"/>
    <property type="project" value="TreeGrafter"/>
</dbReference>
<sequence length="697" mass="78359">MCVIFEFVFILSKLKFLLFLYQISINHNEMNDGQNEGPIVHCKSTPQKQNKVRNPFDRVLVEKLHKPLCSPGMCKIYKSTTNESFKWDIDQACTLTPADIVVCNSQFEPSPDPDLEKMAQEATDQFFSQEIVLPSPMEVSKKHQLSSNSSSQTSSIIKNLCFTKTVSVQTTLTFPPVLPPEVEQILENYCTHNEEQAMFDEYEVTANGSLRRILFFEESDHDDSEQTDDEIQTEKRPPSVCEPHTPVVFSPDLCCGALTKGMKRTFGTPLRKDRSASKPFRNKILDVVDFGDASFSPIVYRTPKKGEHSSATSSSLASSSISPINKASDQEKNDFTSPESDSMCLECAKTSSGVCCHKTTPNKSILKRSVSLKDSPKQHKKGYSLSGKRSLSMSSLTRSKSVQKLDFSMDMSVDGSTHNISQGWESIESPEKSHVTRSIMEDARVQQMLKVNTQQSQDIQSSTHINFNLLDGTPIKGKRRTKVAHEISKIRDAGDTSHMSLDDSLENFDIPLSMEENNIDFNKVDLKFLTDNEAQYNYNRSNDVMVRSSDCSTSFKRLDSGFNENTIFTNASSYYESAIKPSELTITNISKTDKSKTPLKEISNVNWMRLDSGFKDETSSDSMQFYLNSEIMKETGLQCSESMIKGKENVMSGDMNTVKQPNKVDGMFMSDTFNEDLTFTCNYSSTPSKNKSHQVIL</sequence>
<dbReference type="Proteomes" id="UP000324832">
    <property type="component" value="Unassembled WGS sequence"/>
</dbReference>
<protein>
    <recommendedName>
        <fullName evidence="2">Protein aurora borealis</fullName>
    </recommendedName>
</protein>
<feature type="chain" id="PRO_5023056854" description="Protein aurora borealis" evidence="7">
    <location>
        <begin position="20"/>
        <end position="697"/>
    </location>
</feature>
<dbReference type="GO" id="GO:0060236">
    <property type="term" value="P:regulation of mitotic spindle organization"/>
    <property type="evidence" value="ECO:0007669"/>
    <property type="project" value="TreeGrafter"/>
</dbReference>
<evidence type="ECO:0000256" key="5">
    <source>
        <dbReference type="ARBA" id="ARBA00023306"/>
    </source>
</evidence>
<feature type="compositionally biased region" description="Low complexity" evidence="6">
    <location>
        <begin position="309"/>
        <end position="322"/>
    </location>
</feature>
<feature type="signal peptide" evidence="7">
    <location>
        <begin position="1"/>
        <end position="19"/>
    </location>
</feature>
<evidence type="ECO:0000256" key="3">
    <source>
        <dbReference type="ARBA" id="ARBA00022618"/>
    </source>
</evidence>
<feature type="region of interest" description="Disordered" evidence="6">
    <location>
        <begin position="218"/>
        <end position="242"/>
    </location>
</feature>
<organism evidence="8 9">
    <name type="scientific">Leptidea sinapis</name>
    <dbReference type="NCBI Taxonomy" id="189913"/>
    <lineage>
        <taxon>Eukaryota</taxon>
        <taxon>Metazoa</taxon>
        <taxon>Ecdysozoa</taxon>
        <taxon>Arthropoda</taxon>
        <taxon>Hexapoda</taxon>
        <taxon>Insecta</taxon>
        <taxon>Pterygota</taxon>
        <taxon>Neoptera</taxon>
        <taxon>Endopterygota</taxon>
        <taxon>Lepidoptera</taxon>
        <taxon>Glossata</taxon>
        <taxon>Ditrysia</taxon>
        <taxon>Papilionoidea</taxon>
        <taxon>Pieridae</taxon>
        <taxon>Dismorphiinae</taxon>
        <taxon>Leptidea</taxon>
    </lineage>
</organism>